<reference evidence="1 2" key="1">
    <citation type="submission" date="2015-07" db="EMBL/GenBank/DDBJ databases">
        <authorList>
            <consortium name="Pathogen Informatics"/>
        </authorList>
    </citation>
    <scope>NUCLEOTIDE SEQUENCE [LARGE SCALE GENOMIC DNA]</scope>
    <source>
        <strain evidence="1 2">A325</strain>
    </source>
</reference>
<dbReference type="Proteomes" id="UP000046067">
    <property type="component" value="Unassembled WGS sequence"/>
</dbReference>
<dbReference type="AlphaFoldDB" id="A0A655X3Y4"/>
<sequence>MLYQQWFAFVLTLAFTTLINQVDSQLSNNETLTISEDMDNERLHVFDKNYSQSDMCVDVFQEFNHSNEVINNLYSTDAYRRKIYQYF</sequence>
<protein>
    <submittedName>
        <fullName evidence="1">Uncharacterized protein</fullName>
    </submittedName>
</protein>
<evidence type="ECO:0000313" key="2">
    <source>
        <dbReference type="Proteomes" id="UP000046067"/>
    </source>
</evidence>
<name>A0A655X3Y4_VIBCL</name>
<proteinExistence type="predicted"/>
<organism evidence="1 2">
    <name type="scientific">Vibrio cholerae</name>
    <dbReference type="NCBI Taxonomy" id="666"/>
    <lineage>
        <taxon>Bacteria</taxon>
        <taxon>Pseudomonadati</taxon>
        <taxon>Pseudomonadota</taxon>
        <taxon>Gammaproteobacteria</taxon>
        <taxon>Vibrionales</taxon>
        <taxon>Vibrionaceae</taxon>
        <taxon>Vibrio</taxon>
    </lineage>
</organism>
<gene>
    <name evidence="1" type="ORF">ERS013201_01656</name>
</gene>
<dbReference type="EMBL" id="CWQJ01000008">
    <property type="protein sequence ID" value="CSC04871.1"/>
    <property type="molecule type" value="Genomic_DNA"/>
</dbReference>
<evidence type="ECO:0000313" key="1">
    <source>
        <dbReference type="EMBL" id="CSC04871.1"/>
    </source>
</evidence>
<accession>A0A655X3Y4</accession>